<protein>
    <submittedName>
        <fullName evidence="1">Uncharacterized protein</fullName>
    </submittedName>
</protein>
<comment type="caution">
    <text evidence="1">The sequence shown here is derived from an EMBL/GenBank/DDBJ whole genome shotgun (WGS) entry which is preliminary data.</text>
</comment>
<keyword evidence="2" id="KW-1185">Reference proteome</keyword>
<dbReference type="Proteomes" id="UP001446871">
    <property type="component" value="Unassembled WGS sequence"/>
</dbReference>
<proteinExistence type="predicted"/>
<dbReference type="EMBL" id="JAQQWM010000009">
    <property type="protein sequence ID" value="KAK8047143.1"/>
    <property type="molecule type" value="Genomic_DNA"/>
</dbReference>
<accession>A0ABR1TKH1</accession>
<evidence type="ECO:0000313" key="1">
    <source>
        <dbReference type="EMBL" id="KAK8047143.1"/>
    </source>
</evidence>
<organism evidence="1 2">
    <name type="scientific">Apiospora saccharicola</name>
    <dbReference type="NCBI Taxonomy" id="335842"/>
    <lineage>
        <taxon>Eukaryota</taxon>
        <taxon>Fungi</taxon>
        <taxon>Dikarya</taxon>
        <taxon>Ascomycota</taxon>
        <taxon>Pezizomycotina</taxon>
        <taxon>Sordariomycetes</taxon>
        <taxon>Xylariomycetidae</taxon>
        <taxon>Amphisphaeriales</taxon>
        <taxon>Apiosporaceae</taxon>
        <taxon>Apiospora</taxon>
    </lineage>
</organism>
<sequence>MIYQSTFVRLTATTLQRWLQPVLRQSQAPSWRFRVSYWTTRGIRYTAKHVVPYDEPVIPAEQGGLARIGLSKLSSDRASLGFAVDLKHLEAYKYSIEHLSIDDAKVTLANDEAGNRVVHCFETEGVNQQIKRNHPENGTLLELISDILIGAGRLKKIESWLAEPLQLPRGLSDNRSIRSAGRWKSDLYVSILHSLIWWHPQGAMDDALDYFSNTYDQWLASGFKRVGVSQVRASVTIGKIMTNRELLCISSSCYDRCLATTERFLDLVMDCFPQRDFELARIKLNHPFNPDPDPFLNFVREVESDPLHNFRFSARMDGKYKPQALYYAMVRDCQVILKSRGRAGDGLWLYRAFDKLWGSDSGYLDTEDPLSKEARQRWLDHWAEKHYPDLWKKHYTHLCKLREMRKQAGVASHN</sequence>
<reference evidence="1 2" key="1">
    <citation type="submission" date="2023-01" db="EMBL/GenBank/DDBJ databases">
        <title>Analysis of 21 Apiospora genomes using comparative genomics revels a genus with tremendous synthesis potential of carbohydrate active enzymes and secondary metabolites.</title>
        <authorList>
            <person name="Sorensen T."/>
        </authorList>
    </citation>
    <scope>NUCLEOTIDE SEQUENCE [LARGE SCALE GENOMIC DNA]</scope>
    <source>
        <strain evidence="1 2">CBS 83171</strain>
    </source>
</reference>
<name>A0ABR1TKH1_9PEZI</name>
<gene>
    <name evidence="1" type="ORF">PG996_015207</name>
</gene>
<evidence type="ECO:0000313" key="2">
    <source>
        <dbReference type="Proteomes" id="UP001446871"/>
    </source>
</evidence>